<dbReference type="AlphaFoldDB" id="A0A4W5KVB7"/>
<protein>
    <recommendedName>
        <fullName evidence="3">Ig-like domain-containing protein</fullName>
    </recommendedName>
</protein>
<dbReference type="Proteomes" id="UP000314982">
    <property type="component" value="Unassembled WGS sequence"/>
</dbReference>
<dbReference type="PANTHER" id="PTHR44170:SF6">
    <property type="entry name" value="CONTACTIN"/>
    <property type="match status" value="1"/>
</dbReference>
<feature type="domain" description="Ig-like" evidence="3">
    <location>
        <begin position="1"/>
        <end position="65"/>
    </location>
</feature>
<dbReference type="InterPro" id="IPR013783">
    <property type="entry name" value="Ig-like_fold"/>
</dbReference>
<dbReference type="InterPro" id="IPR003598">
    <property type="entry name" value="Ig_sub2"/>
</dbReference>
<dbReference type="PROSITE" id="PS50835">
    <property type="entry name" value="IG_LIKE"/>
    <property type="match status" value="1"/>
</dbReference>
<evidence type="ECO:0000313" key="5">
    <source>
        <dbReference type="Proteomes" id="UP000314982"/>
    </source>
</evidence>
<reference evidence="5" key="1">
    <citation type="submission" date="2018-06" db="EMBL/GenBank/DDBJ databases">
        <title>Genome assembly of Danube salmon.</title>
        <authorList>
            <person name="Macqueen D.J."/>
            <person name="Gundappa M.K."/>
        </authorList>
    </citation>
    <scope>NUCLEOTIDE SEQUENCE [LARGE SCALE GENOMIC DNA]</scope>
</reference>
<dbReference type="Ensembl" id="ENSHHUT00000016635.1">
    <property type="protein sequence ID" value="ENSHHUP00000016071.1"/>
    <property type="gene ID" value="ENSHHUG00000009986.1"/>
</dbReference>
<dbReference type="InterPro" id="IPR036179">
    <property type="entry name" value="Ig-like_dom_sf"/>
</dbReference>
<dbReference type="SUPFAM" id="SSF48726">
    <property type="entry name" value="Immunoglobulin"/>
    <property type="match status" value="1"/>
</dbReference>
<reference evidence="4" key="2">
    <citation type="submission" date="2025-08" db="UniProtKB">
        <authorList>
            <consortium name="Ensembl"/>
        </authorList>
    </citation>
    <scope>IDENTIFICATION</scope>
</reference>
<proteinExistence type="predicted"/>
<dbReference type="InterPro" id="IPR007110">
    <property type="entry name" value="Ig-like_dom"/>
</dbReference>
<dbReference type="Pfam" id="PF13927">
    <property type="entry name" value="Ig_3"/>
    <property type="match status" value="1"/>
</dbReference>
<organism evidence="4 5">
    <name type="scientific">Hucho hucho</name>
    <name type="common">huchen</name>
    <dbReference type="NCBI Taxonomy" id="62062"/>
    <lineage>
        <taxon>Eukaryota</taxon>
        <taxon>Metazoa</taxon>
        <taxon>Chordata</taxon>
        <taxon>Craniata</taxon>
        <taxon>Vertebrata</taxon>
        <taxon>Euteleostomi</taxon>
        <taxon>Actinopterygii</taxon>
        <taxon>Neopterygii</taxon>
        <taxon>Teleostei</taxon>
        <taxon>Protacanthopterygii</taxon>
        <taxon>Salmoniformes</taxon>
        <taxon>Salmonidae</taxon>
        <taxon>Salmoninae</taxon>
        <taxon>Hucho</taxon>
    </lineage>
</organism>
<keyword evidence="1" id="KW-0677">Repeat</keyword>
<evidence type="ECO:0000259" key="3">
    <source>
        <dbReference type="PROSITE" id="PS50835"/>
    </source>
</evidence>
<reference evidence="4" key="3">
    <citation type="submission" date="2025-09" db="UniProtKB">
        <authorList>
            <consortium name="Ensembl"/>
        </authorList>
    </citation>
    <scope>IDENTIFICATION</scope>
</reference>
<dbReference type="FunFam" id="2.60.40.10:FF:000064">
    <property type="entry name" value="Contactin 1"/>
    <property type="match status" value="1"/>
</dbReference>
<dbReference type="PANTHER" id="PTHR44170">
    <property type="entry name" value="PROTEIN SIDEKICK"/>
    <property type="match status" value="1"/>
</dbReference>
<dbReference type="SMART" id="SM00408">
    <property type="entry name" value="IGc2"/>
    <property type="match status" value="1"/>
</dbReference>
<keyword evidence="5" id="KW-1185">Reference proteome</keyword>
<name>A0A4W5KVB7_9TELE</name>
<dbReference type="GeneTree" id="ENSGT00960000190172"/>
<evidence type="ECO:0000313" key="4">
    <source>
        <dbReference type="Ensembl" id="ENSHHUP00000016071.1"/>
    </source>
</evidence>
<dbReference type="GO" id="GO:0016020">
    <property type="term" value="C:membrane"/>
    <property type="evidence" value="ECO:0007669"/>
    <property type="project" value="UniProtKB-SubCell"/>
</dbReference>
<sequence length="105" mass="12006">MMSCEARGNPVPVYSWFINGTVVDVEADYRYSLINGNLIITNASETADYGRYQCKVENSYGTVLSRDALLQFACEYLSLSLISQFTYSIVYTMLDWKKNRSLFNP</sequence>
<accession>A0A4W5KVB7</accession>
<evidence type="ECO:0000256" key="2">
    <source>
        <dbReference type="ARBA" id="ARBA00023157"/>
    </source>
</evidence>
<dbReference type="Gene3D" id="2.60.40.10">
    <property type="entry name" value="Immunoglobulins"/>
    <property type="match status" value="1"/>
</dbReference>
<keyword evidence="2" id="KW-1015">Disulfide bond</keyword>
<dbReference type="GO" id="GO:0098609">
    <property type="term" value="P:cell-cell adhesion"/>
    <property type="evidence" value="ECO:0007669"/>
    <property type="project" value="TreeGrafter"/>
</dbReference>
<evidence type="ECO:0000256" key="1">
    <source>
        <dbReference type="ARBA" id="ARBA00022737"/>
    </source>
</evidence>